<protein>
    <submittedName>
        <fullName evidence="3">Translocation protein TolB</fullName>
    </submittedName>
</protein>
<comment type="similarity">
    <text evidence="1">Belongs to the TolB family.</text>
</comment>
<dbReference type="InterPro" id="IPR011042">
    <property type="entry name" value="6-blade_b-propeller_TolB-like"/>
</dbReference>
<dbReference type="Pfam" id="PF07676">
    <property type="entry name" value="PD40"/>
    <property type="match status" value="4"/>
</dbReference>
<dbReference type="AlphaFoldDB" id="A0A173VTS7"/>
<evidence type="ECO:0000313" key="3">
    <source>
        <dbReference type="EMBL" id="CUN30601.1"/>
    </source>
</evidence>
<evidence type="ECO:0000256" key="2">
    <source>
        <dbReference type="SAM" id="SignalP"/>
    </source>
</evidence>
<dbReference type="PANTHER" id="PTHR36842:SF1">
    <property type="entry name" value="PROTEIN TOLB"/>
    <property type="match status" value="1"/>
</dbReference>
<feature type="chain" id="PRO_5008014162" evidence="2">
    <location>
        <begin position="21"/>
        <end position="304"/>
    </location>
</feature>
<proteinExistence type="inferred from homology"/>
<dbReference type="SUPFAM" id="SSF82171">
    <property type="entry name" value="DPP6 N-terminal domain-like"/>
    <property type="match status" value="1"/>
</dbReference>
<dbReference type="Proteomes" id="UP000095591">
    <property type="component" value="Unassembled WGS sequence"/>
</dbReference>
<feature type="signal peptide" evidence="2">
    <location>
        <begin position="1"/>
        <end position="20"/>
    </location>
</feature>
<gene>
    <name evidence="3" type="ORF">ERS852429_03601</name>
</gene>
<dbReference type="Gene3D" id="2.120.10.30">
    <property type="entry name" value="TolB, C-terminal domain"/>
    <property type="match status" value="1"/>
</dbReference>
<name>A0A173VTS7_PARDI</name>
<dbReference type="InterPro" id="IPR011659">
    <property type="entry name" value="WD40"/>
</dbReference>
<evidence type="ECO:0000313" key="4">
    <source>
        <dbReference type="Proteomes" id="UP000095591"/>
    </source>
</evidence>
<dbReference type="EMBL" id="CYXP01000009">
    <property type="protein sequence ID" value="CUN30601.1"/>
    <property type="molecule type" value="Genomic_DNA"/>
</dbReference>
<accession>A0A173VTS7</accession>
<dbReference type="RefSeq" id="WP_057319895.1">
    <property type="nucleotide sequence ID" value="NZ_CYXP01000009.1"/>
</dbReference>
<organism evidence="3 4">
    <name type="scientific">Parabacteroides distasonis</name>
    <dbReference type="NCBI Taxonomy" id="823"/>
    <lineage>
        <taxon>Bacteria</taxon>
        <taxon>Pseudomonadati</taxon>
        <taxon>Bacteroidota</taxon>
        <taxon>Bacteroidia</taxon>
        <taxon>Bacteroidales</taxon>
        <taxon>Tannerellaceae</taxon>
        <taxon>Parabacteroides</taxon>
    </lineage>
</organism>
<evidence type="ECO:0000256" key="1">
    <source>
        <dbReference type="ARBA" id="ARBA00009820"/>
    </source>
</evidence>
<keyword evidence="2" id="KW-0732">Signal</keyword>
<sequence>MKRFLNSVLCMCIAVFCTHAQKKNVTSVLEVMDITTGQRSVVKEFPFLIEAPNWTPDGNWLVYNSGGKLYKLSPESPGEPQLINSDYATRCNNDHVISADGKQIAISNGTKEDGKSRVYTLPFEGGVPRLITPLGPSYLHGWSPDGKHLAYCAERNGNFDVYVIPALGGEEKRLTTAEGLDDGPEYSPCGQYIWFNSVRTGLMQVWRMKADGSEQTQMTFDETRNSWFPHISPDGKQIVFITYTKGDLEPGQHLANKNVELRLMPAEGGEPKTLVKLFGGQGTINVNSWAPDSKRFAFVSYRLN</sequence>
<dbReference type="PANTHER" id="PTHR36842">
    <property type="entry name" value="PROTEIN TOLB HOMOLOG"/>
    <property type="match status" value="1"/>
</dbReference>
<reference evidence="3 4" key="1">
    <citation type="submission" date="2015-09" db="EMBL/GenBank/DDBJ databases">
        <authorList>
            <consortium name="Pathogen Informatics"/>
        </authorList>
    </citation>
    <scope>NUCLEOTIDE SEQUENCE [LARGE SCALE GENOMIC DNA]</scope>
    <source>
        <strain evidence="3 4">2789STDY5608872</strain>
    </source>
</reference>